<comment type="subcellular location">
    <subcellularLocation>
        <location evidence="1">Cell outer membrane</location>
    </subcellularLocation>
</comment>
<dbReference type="Pfam" id="PF14322">
    <property type="entry name" value="SusD-like_3"/>
    <property type="match status" value="1"/>
</dbReference>
<dbReference type="GO" id="GO:0009279">
    <property type="term" value="C:cell outer membrane"/>
    <property type="evidence" value="ECO:0007669"/>
    <property type="project" value="UniProtKB-SubCell"/>
</dbReference>
<keyword evidence="5" id="KW-0998">Cell outer membrane</keyword>
<keyword evidence="10" id="KW-1185">Reference proteome</keyword>
<evidence type="ECO:0000256" key="3">
    <source>
        <dbReference type="ARBA" id="ARBA00022729"/>
    </source>
</evidence>
<keyword evidence="4 6" id="KW-0472">Membrane</keyword>
<dbReference type="SUPFAM" id="SSF48452">
    <property type="entry name" value="TPR-like"/>
    <property type="match status" value="1"/>
</dbReference>
<dbReference type="CDD" id="cd08977">
    <property type="entry name" value="SusD"/>
    <property type="match status" value="1"/>
</dbReference>
<comment type="similarity">
    <text evidence="2">Belongs to the SusD family.</text>
</comment>
<evidence type="ECO:0000256" key="4">
    <source>
        <dbReference type="ARBA" id="ARBA00023136"/>
    </source>
</evidence>
<sequence>MVNYQYFNNQQIMKIYLYLFLTVITLGLVGCKKDYLSLQPTDSQTKENFYKTKSQFQQAINGAYAPLQGLYNGSFWAMAEMRSDNTSYEYDPYDRASTNKEEIDEFRELNNNDIVESFFNASYVGVQRCNIILTRLPLAKLDSVATDTIAGQAHFLRAFNYFNLVRMFGDVPLVLIETNSVGDAFSQAHKAPAANVYNQIIADAKVAIAKLPRSYGVNAITDKGRVTKGTAETMLAEVYMTQKKFDLAIPLLRDIINSNIYKLNADYADNFDVSKENGPESIFEIQYIEGTNGLGSDFVDTFIPWDYYDTDITGYEIANGSPNGWNIPTQDLVNAYEDGDKRKDASLIDFTSNEYGIDLPFIKKYTGPKTQQQGVTPNNFPVYRYADVYLMLAECLNEQGFGSSDAFKYLNMVRQRAGLEPKSSGNSNPDLNVTTQEQFRAAIAHERQVELAFENHRWFDLLRTGKATEVMKAHAISERAYKNGSWQINSAAYSNIRLLFQYPLNQANLQH</sequence>
<dbReference type="AlphaFoldDB" id="A0A316HEN4"/>
<name>A0A316HEN4_9SPHI</name>
<organism evidence="9 10">
    <name type="scientific">Mucilaginibacter oryzae</name>
    <dbReference type="NCBI Taxonomy" id="468058"/>
    <lineage>
        <taxon>Bacteria</taxon>
        <taxon>Pseudomonadati</taxon>
        <taxon>Bacteroidota</taxon>
        <taxon>Sphingobacteriia</taxon>
        <taxon>Sphingobacteriales</taxon>
        <taxon>Sphingobacteriaceae</taxon>
        <taxon>Mucilaginibacter</taxon>
    </lineage>
</organism>
<evidence type="ECO:0000259" key="8">
    <source>
        <dbReference type="Pfam" id="PF14322"/>
    </source>
</evidence>
<dbReference type="Gene3D" id="1.25.40.390">
    <property type="match status" value="1"/>
</dbReference>
<feature type="domain" description="RagB/SusD" evidence="7">
    <location>
        <begin position="361"/>
        <end position="493"/>
    </location>
</feature>
<evidence type="ECO:0000256" key="5">
    <source>
        <dbReference type="ARBA" id="ARBA00023237"/>
    </source>
</evidence>
<dbReference type="Proteomes" id="UP000245678">
    <property type="component" value="Unassembled WGS sequence"/>
</dbReference>
<evidence type="ECO:0000256" key="1">
    <source>
        <dbReference type="ARBA" id="ARBA00004442"/>
    </source>
</evidence>
<evidence type="ECO:0000313" key="10">
    <source>
        <dbReference type="Proteomes" id="UP000245678"/>
    </source>
</evidence>
<keyword evidence="6" id="KW-0812">Transmembrane</keyword>
<feature type="domain" description="SusD-like N-terminal" evidence="8">
    <location>
        <begin position="34"/>
        <end position="240"/>
    </location>
</feature>
<dbReference type="InterPro" id="IPR033985">
    <property type="entry name" value="SusD-like_N"/>
</dbReference>
<reference evidence="9 10" key="1">
    <citation type="submission" date="2018-05" db="EMBL/GenBank/DDBJ databases">
        <title>Genomic Encyclopedia of Archaeal and Bacterial Type Strains, Phase II (KMG-II): from individual species to whole genera.</title>
        <authorList>
            <person name="Goeker M."/>
        </authorList>
    </citation>
    <scope>NUCLEOTIDE SEQUENCE [LARGE SCALE GENOMIC DNA]</scope>
    <source>
        <strain evidence="9 10">DSM 19975</strain>
    </source>
</reference>
<evidence type="ECO:0000256" key="2">
    <source>
        <dbReference type="ARBA" id="ARBA00006275"/>
    </source>
</evidence>
<keyword evidence="6" id="KW-1133">Transmembrane helix</keyword>
<dbReference type="EMBL" id="QGHA01000003">
    <property type="protein sequence ID" value="PWK78481.1"/>
    <property type="molecule type" value="Genomic_DNA"/>
</dbReference>
<proteinExistence type="inferred from homology"/>
<feature type="transmembrane region" description="Helical" evidence="6">
    <location>
        <begin position="12"/>
        <end position="30"/>
    </location>
</feature>
<evidence type="ECO:0000256" key="6">
    <source>
        <dbReference type="SAM" id="Phobius"/>
    </source>
</evidence>
<gene>
    <name evidence="9" type="ORF">LX99_02325</name>
</gene>
<keyword evidence="3" id="KW-0732">Signal</keyword>
<comment type="caution">
    <text evidence="9">The sequence shown here is derived from an EMBL/GenBank/DDBJ whole genome shotgun (WGS) entry which is preliminary data.</text>
</comment>
<evidence type="ECO:0000313" key="9">
    <source>
        <dbReference type="EMBL" id="PWK78481.1"/>
    </source>
</evidence>
<dbReference type="InterPro" id="IPR011990">
    <property type="entry name" value="TPR-like_helical_dom_sf"/>
</dbReference>
<dbReference type="Pfam" id="PF07980">
    <property type="entry name" value="SusD_RagB"/>
    <property type="match status" value="1"/>
</dbReference>
<protein>
    <submittedName>
        <fullName evidence="9">Putative outer membrane starch-binding protein</fullName>
    </submittedName>
</protein>
<evidence type="ECO:0000259" key="7">
    <source>
        <dbReference type="Pfam" id="PF07980"/>
    </source>
</evidence>
<accession>A0A316HEN4</accession>
<dbReference type="InterPro" id="IPR012944">
    <property type="entry name" value="SusD_RagB_dom"/>
</dbReference>